<name>A0A380UNJ7_ACIHA</name>
<organism evidence="1 2">
    <name type="scientific">Acinetobacter haemolyticus</name>
    <dbReference type="NCBI Taxonomy" id="29430"/>
    <lineage>
        <taxon>Bacteria</taxon>
        <taxon>Pseudomonadati</taxon>
        <taxon>Pseudomonadota</taxon>
        <taxon>Gammaproteobacteria</taxon>
        <taxon>Moraxellales</taxon>
        <taxon>Moraxellaceae</taxon>
        <taxon>Acinetobacter</taxon>
    </lineage>
</organism>
<dbReference type="SUPFAM" id="SSF55331">
    <property type="entry name" value="Tautomerase/MIF"/>
    <property type="match status" value="1"/>
</dbReference>
<dbReference type="RefSeq" id="WP_005090076.1">
    <property type="nucleotide sequence ID" value="NZ_BKQF01000110.1"/>
</dbReference>
<dbReference type="EMBL" id="CP031976">
    <property type="protein sequence ID" value="QHI13149.1"/>
    <property type="molecule type" value="Genomic_DNA"/>
</dbReference>
<dbReference type="AlphaFoldDB" id="A0A380UNJ7"/>
<sequence length="131" mass="15057">MPSVLIEIRQKYTLDVELGIIEAVHSALIESFKIMPNDRHIRLVTHEPHHFQCPPEKEKPEFFTHITIDCFVGRTLETKRLLYKTIVNKLEPFGIPKDHTIIILREIPTDNFGIRGGQAASDIDLGFKIDV</sequence>
<protein>
    <submittedName>
        <fullName evidence="1">Tautomerase family protein</fullName>
    </submittedName>
</protein>
<evidence type="ECO:0000313" key="1">
    <source>
        <dbReference type="EMBL" id="QHI13149.1"/>
    </source>
</evidence>
<evidence type="ECO:0000313" key="2">
    <source>
        <dbReference type="Proteomes" id="UP000463868"/>
    </source>
</evidence>
<gene>
    <name evidence="1" type="ORF">AhaeAN43_07030</name>
</gene>
<dbReference type="PANTHER" id="PTHR38460:SF1">
    <property type="entry name" value="TAUTOMERASE YOLI-RELATED"/>
    <property type="match status" value="1"/>
</dbReference>
<dbReference type="InterPro" id="IPR037479">
    <property type="entry name" value="Tauto_MSAD"/>
</dbReference>
<dbReference type="PANTHER" id="PTHR38460">
    <property type="entry name" value="TAUTOMERASE YOLI-RELATED"/>
    <property type="match status" value="1"/>
</dbReference>
<accession>A0A380UNJ7</accession>
<proteinExistence type="predicted"/>
<dbReference type="Proteomes" id="UP000463868">
    <property type="component" value="Chromosome"/>
</dbReference>
<reference evidence="1 2" key="1">
    <citation type="submission" date="2018-08" db="EMBL/GenBank/DDBJ databases">
        <title>Analysis of the genomic diversity of Mexican Acinetobacter haemolyticus clinical isolates.</title>
        <authorList>
            <person name="Castro-Jaimes S."/>
            <person name="Cevallos M.A."/>
        </authorList>
    </citation>
    <scope>NUCLEOTIDE SEQUENCE [LARGE SCALE GENOMIC DNA]</scope>
    <source>
        <strain evidence="1 2">AN43</strain>
    </source>
</reference>
<dbReference type="InterPro" id="IPR014347">
    <property type="entry name" value="Tautomerase/MIF_sf"/>
</dbReference>
<dbReference type="Gene3D" id="3.30.429.10">
    <property type="entry name" value="Macrophage Migration Inhibitory Factor"/>
    <property type="match status" value="1"/>
</dbReference>
<dbReference type="Pfam" id="PF14552">
    <property type="entry name" value="Tautomerase_2"/>
    <property type="match status" value="1"/>
</dbReference>